<evidence type="ECO:0000313" key="2">
    <source>
        <dbReference type="Proteomes" id="UP001732700"/>
    </source>
</evidence>
<reference evidence="1" key="2">
    <citation type="submission" date="2025-09" db="UniProtKB">
        <authorList>
            <consortium name="EnsemblPlants"/>
        </authorList>
    </citation>
    <scope>IDENTIFICATION</scope>
</reference>
<name>A0ACD6A859_AVESA</name>
<accession>A0ACD6A859</accession>
<proteinExistence type="predicted"/>
<sequence>MQELVCQRSGVNRSTKQSTTRCDCKARIKICHNDQLKWYVRSFSETHNHDLVESCGEKKHIFSHQHIDKHTKDIVRYLRENNISLSRVDSIMGSLFGSAEKVPFSKKSLRTVCSRIAKESLQDDVVKTMDMFRDMIAKDEKFVFSAQVDDDNRLKSLMWTSGRSRFLYEHFGNAITFDTTYETNIYKMPFGMFVGVSNHFESVIFAGVLLTNETAADFKWAFKQFVSMMGGKAPATMLTDQAKAMLIAIKAVLPETNHRWCKWHVLRKAQEVLGHVYKKYPTFSDDFHKLANHMLTIDEFESAWKAISIKYGLEANPFMVRAFECRDKWAKPYFKGIFCARMTSTQRSESANHVLKIYIPCNSSINRFIAKYSKLISDRENSDQECEKNTKQKSIELQCGFPVEKHASMIYTRKVYNLFKMELLKSTKYVIVPREGNNIVEVKHVQAELRDSWCKVNYIIEVDNSVGYYKCECGLYEHFGIVCSHIISVFINRGVCQIPECHIMKRWTRQARMSTFDPNLRTLGKDRRIESRSFRHKVMYMSAMELVNIAEVDEKACEIATRNLDRAKKEISEYRHRS</sequence>
<dbReference type="Proteomes" id="UP001732700">
    <property type="component" value="Chromosome 7C"/>
</dbReference>
<reference evidence="1" key="1">
    <citation type="submission" date="2021-05" db="EMBL/GenBank/DDBJ databases">
        <authorList>
            <person name="Scholz U."/>
            <person name="Mascher M."/>
            <person name="Fiebig A."/>
        </authorList>
    </citation>
    <scope>NUCLEOTIDE SEQUENCE [LARGE SCALE GENOMIC DNA]</scope>
</reference>
<dbReference type="EnsemblPlants" id="AVESA.00010b.r2.7CG0698020.1">
    <property type="protein sequence ID" value="AVESA.00010b.r2.7CG0698020.1.CDS"/>
    <property type="gene ID" value="AVESA.00010b.r2.7CG0698020"/>
</dbReference>
<protein>
    <submittedName>
        <fullName evidence="1">Uncharacterized protein</fullName>
    </submittedName>
</protein>
<evidence type="ECO:0000313" key="1">
    <source>
        <dbReference type="EnsemblPlants" id="AVESA.00010b.r2.7CG0698020.1.CDS"/>
    </source>
</evidence>
<organism evidence="1 2">
    <name type="scientific">Avena sativa</name>
    <name type="common">Oat</name>
    <dbReference type="NCBI Taxonomy" id="4498"/>
    <lineage>
        <taxon>Eukaryota</taxon>
        <taxon>Viridiplantae</taxon>
        <taxon>Streptophyta</taxon>
        <taxon>Embryophyta</taxon>
        <taxon>Tracheophyta</taxon>
        <taxon>Spermatophyta</taxon>
        <taxon>Magnoliopsida</taxon>
        <taxon>Liliopsida</taxon>
        <taxon>Poales</taxon>
        <taxon>Poaceae</taxon>
        <taxon>BOP clade</taxon>
        <taxon>Pooideae</taxon>
        <taxon>Poodae</taxon>
        <taxon>Poeae</taxon>
        <taxon>Poeae Chloroplast Group 1 (Aveneae type)</taxon>
        <taxon>Aveninae</taxon>
        <taxon>Avena</taxon>
    </lineage>
</organism>
<keyword evidence="2" id="KW-1185">Reference proteome</keyword>